<evidence type="ECO:0000313" key="2">
    <source>
        <dbReference type="Proteomes" id="UP000231293"/>
    </source>
</evidence>
<dbReference type="InterPro" id="IPR049973">
    <property type="entry name" value="STY0301-like"/>
</dbReference>
<gene>
    <name evidence="1" type="ORF">BGI32_04915</name>
</gene>
<reference evidence="1 2" key="1">
    <citation type="journal article" date="2017" name="MBio">
        <title>Type VI secretion-mediated competition in the bee gut microbiome.</title>
        <authorList>
            <person name="Steele M.I."/>
            <person name="Kwong W.K."/>
            <person name="Powell J.E."/>
            <person name="Whiteley M."/>
            <person name="Moran N.A."/>
        </authorList>
    </citation>
    <scope>NUCLEOTIDE SEQUENCE [LARGE SCALE GENOMIC DNA]</scope>
    <source>
        <strain evidence="1 2">App2-2</strain>
    </source>
</reference>
<sequence length="151" mass="16884">MKLKIITLSKDLLLSILLGIGQFASAYELVCPELVKVKADTPELEIVPQNWEVSEYKDTLLRLDGAGVYSGKPVDLAQLKPEPTVVKGKKHYPAWEVDSKLDVDGVGFWLSCSYNHNQVQLTRRIDSTMKVCWTVYSKDSQGGLLAKLKCQ</sequence>
<name>A0A2N9WUJ5_9NEIS</name>
<dbReference type="NCBIfam" id="NF042415">
    <property type="entry name" value="STY0301_fam"/>
    <property type="match status" value="1"/>
</dbReference>
<dbReference type="RefSeq" id="WP_100090234.1">
    <property type="nucleotide sequence ID" value="NZ_MDVB01000055.1"/>
</dbReference>
<dbReference type="EMBL" id="MDVB01000055">
    <property type="protein sequence ID" value="PIT16269.1"/>
    <property type="molecule type" value="Genomic_DNA"/>
</dbReference>
<protein>
    <submittedName>
        <fullName evidence="1">Uncharacterized protein</fullName>
    </submittedName>
</protein>
<proteinExistence type="predicted"/>
<comment type="caution">
    <text evidence="1">The sequence shown here is derived from an EMBL/GenBank/DDBJ whole genome shotgun (WGS) entry which is preliminary data.</text>
</comment>
<dbReference type="AlphaFoldDB" id="A0A2N9WUJ5"/>
<dbReference type="Proteomes" id="UP000231293">
    <property type="component" value="Unassembled WGS sequence"/>
</dbReference>
<organism evidence="1 2">
    <name type="scientific">Snodgrassella alvi</name>
    <dbReference type="NCBI Taxonomy" id="1196083"/>
    <lineage>
        <taxon>Bacteria</taxon>
        <taxon>Pseudomonadati</taxon>
        <taxon>Pseudomonadota</taxon>
        <taxon>Betaproteobacteria</taxon>
        <taxon>Neisseriales</taxon>
        <taxon>Neisseriaceae</taxon>
        <taxon>Snodgrassella</taxon>
    </lineage>
</organism>
<evidence type="ECO:0000313" key="1">
    <source>
        <dbReference type="EMBL" id="PIT16269.1"/>
    </source>
</evidence>
<accession>A0A2N9WUJ5</accession>